<proteinExistence type="predicted"/>
<accession>A0A7J7DEG3</accession>
<evidence type="ECO:0000313" key="3">
    <source>
        <dbReference type="Proteomes" id="UP000593562"/>
    </source>
</evidence>
<feature type="region of interest" description="Disordered" evidence="1">
    <location>
        <begin position="1"/>
        <end position="71"/>
    </location>
</feature>
<protein>
    <submittedName>
        <fullName evidence="2">Uncharacterized protein</fullName>
    </submittedName>
</protein>
<name>A0A7J7DEG3_TRIWF</name>
<feature type="compositionally biased region" description="Basic and acidic residues" evidence="1">
    <location>
        <begin position="48"/>
        <end position="58"/>
    </location>
</feature>
<evidence type="ECO:0000256" key="1">
    <source>
        <dbReference type="SAM" id="MobiDB-lite"/>
    </source>
</evidence>
<comment type="caution">
    <text evidence="2">The sequence shown here is derived from an EMBL/GenBank/DDBJ whole genome shotgun (WGS) entry which is preliminary data.</text>
</comment>
<dbReference type="Proteomes" id="UP000593562">
    <property type="component" value="Unassembled WGS sequence"/>
</dbReference>
<reference evidence="2 3" key="1">
    <citation type="journal article" date="2020" name="Nat. Commun.">
        <title>Genome of Tripterygium wilfordii and identification of cytochrome P450 involved in triptolide biosynthesis.</title>
        <authorList>
            <person name="Tu L."/>
            <person name="Su P."/>
            <person name="Zhang Z."/>
            <person name="Gao L."/>
            <person name="Wang J."/>
            <person name="Hu T."/>
            <person name="Zhou J."/>
            <person name="Zhang Y."/>
            <person name="Zhao Y."/>
            <person name="Liu Y."/>
            <person name="Song Y."/>
            <person name="Tong Y."/>
            <person name="Lu Y."/>
            <person name="Yang J."/>
            <person name="Xu C."/>
            <person name="Jia M."/>
            <person name="Peters R.J."/>
            <person name="Huang L."/>
            <person name="Gao W."/>
        </authorList>
    </citation>
    <scope>NUCLEOTIDE SEQUENCE [LARGE SCALE GENOMIC DNA]</scope>
    <source>
        <strain evidence="3">cv. XIE 37</strain>
        <tissue evidence="2">Leaf</tissue>
    </source>
</reference>
<dbReference type="AlphaFoldDB" id="A0A7J7DEG3"/>
<organism evidence="2 3">
    <name type="scientific">Tripterygium wilfordii</name>
    <name type="common">Thunder God vine</name>
    <dbReference type="NCBI Taxonomy" id="458696"/>
    <lineage>
        <taxon>Eukaryota</taxon>
        <taxon>Viridiplantae</taxon>
        <taxon>Streptophyta</taxon>
        <taxon>Embryophyta</taxon>
        <taxon>Tracheophyta</taxon>
        <taxon>Spermatophyta</taxon>
        <taxon>Magnoliopsida</taxon>
        <taxon>eudicotyledons</taxon>
        <taxon>Gunneridae</taxon>
        <taxon>Pentapetalae</taxon>
        <taxon>rosids</taxon>
        <taxon>fabids</taxon>
        <taxon>Celastrales</taxon>
        <taxon>Celastraceae</taxon>
        <taxon>Tripterygium</taxon>
    </lineage>
</organism>
<sequence length="91" mass="10594">MEQKPQDESKQDTAFEPHQHINKVEKRETKQERDESGGSCKEVDEMDDHGAEKVKDSMELQTKFPNEKLSDREGKRYGSMAVWLLQNVKIT</sequence>
<keyword evidence="3" id="KW-1185">Reference proteome</keyword>
<evidence type="ECO:0000313" key="2">
    <source>
        <dbReference type="EMBL" id="KAF5744750.1"/>
    </source>
</evidence>
<feature type="compositionally biased region" description="Basic and acidic residues" evidence="1">
    <location>
        <begin position="1"/>
        <end position="36"/>
    </location>
</feature>
<gene>
    <name evidence="2" type="ORF">HS088_TW07G00329</name>
</gene>
<dbReference type="InParanoid" id="A0A7J7DEG3"/>
<dbReference type="EMBL" id="JAAARO010000007">
    <property type="protein sequence ID" value="KAF5744750.1"/>
    <property type="molecule type" value="Genomic_DNA"/>
</dbReference>